<reference evidence="1" key="1">
    <citation type="journal article" date="2023" name="GigaByte">
        <title>Genome assembly of the bearded iris, Iris pallida Lam.</title>
        <authorList>
            <person name="Bruccoleri R.E."/>
            <person name="Oakeley E.J."/>
            <person name="Faust A.M.E."/>
            <person name="Altorfer M."/>
            <person name="Dessus-Babus S."/>
            <person name="Burckhardt D."/>
            <person name="Oertli M."/>
            <person name="Naumann U."/>
            <person name="Petersen F."/>
            <person name="Wong J."/>
        </authorList>
    </citation>
    <scope>NUCLEOTIDE SEQUENCE</scope>
    <source>
        <strain evidence="1">GSM-AAB239-AS_SAM_17_03QT</strain>
    </source>
</reference>
<evidence type="ECO:0000313" key="2">
    <source>
        <dbReference type="Proteomes" id="UP001140949"/>
    </source>
</evidence>
<name>A0AAX6E0U6_IRIPA</name>
<protein>
    <recommendedName>
        <fullName evidence="3">Secreted protein</fullName>
    </recommendedName>
</protein>
<gene>
    <name evidence="1" type="ORF">M6B38_217890</name>
</gene>
<dbReference type="Proteomes" id="UP001140949">
    <property type="component" value="Unassembled WGS sequence"/>
</dbReference>
<keyword evidence="2" id="KW-1185">Reference proteome</keyword>
<proteinExistence type="predicted"/>
<dbReference type="AlphaFoldDB" id="A0AAX6E0U6"/>
<evidence type="ECO:0008006" key="3">
    <source>
        <dbReference type="Google" id="ProtNLM"/>
    </source>
</evidence>
<reference evidence="1" key="2">
    <citation type="submission" date="2023-04" db="EMBL/GenBank/DDBJ databases">
        <authorList>
            <person name="Bruccoleri R.E."/>
            <person name="Oakeley E.J."/>
            <person name="Faust A.-M."/>
            <person name="Dessus-Babus S."/>
            <person name="Altorfer M."/>
            <person name="Burckhardt D."/>
            <person name="Oertli M."/>
            <person name="Naumann U."/>
            <person name="Petersen F."/>
            <person name="Wong J."/>
        </authorList>
    </citation>
    <scope>NUCLEOTIDE SEQUENCE</scope>
    <source>
        <strain evidence="1">GSM-AAB239-AS_SAM_17_03QT</strain>
        <tissue evidence="1">Leaf</tissue>
    </source>
</reference>
<accession>A0AAX6E0U6</accession>
<organism evidence="1 2">
    <name type="scientific">Iris pallida</name>
    <name type="common">Sweet iris</name>
    <dbReference type="NCBI Taxonomy" id="29817"/>
    <lineage>
        <taxon>Eukaryota</taxon>
        <taxon>Viridiplantae</taxon>
        <taxon>Streptophyta</taxon>
        <taxon>Embryophyta</taxon>
        <taxon>Tracheophyta</taxon>
        <taxon>Spermatophyta</taxon>
        <taxon>Magnoliopsida</taxon>
        <taxon>Liliopsida</taxon>
        <taxon>Asparagales</taxon>
        <taxon>Iridaceae</taxon>
        <taxon>Iridoideae</taxon>
        <taxon>Irideae</taxon>
        <taxon>Iris</taxon>
    </lineage>
</organism>
<dbReference type="EMBL" id="JANAVB010040818">
    <property type="protein sequence ID" value="KAJ6797569.1"/>
    <property type="molecule type" value="Genomic_DNA"/>
</dbReference>
<evidence type="ECO:0000313" key="1">
    <source>
        <dbReference type="EMBL" id="KAJ6797569.1"/>
    </source>
</evidence>
<comment type="caution">
    <text evidence="1">The sequence shown here is derived from an EMBL/GenBank/DDBJ whole genome shotgun (WGS) entry which is preliminary data.</text>
</comment>
<sequence>MLVTVVVATATVARVQVSAVWSRFIVVMVRGLVVKSGETRGRQLWPIVRVSAALEAGGLEKEKTTGTRDERRGGWLRCCNQLYFRVRL</sequence>